<evidence type="ECO:0000256" key="3">
    <source>
        <dbReference type="ARBA" id="ARBA00022475"/>
    </source>
</evidence>
<dbReference type="InterPro" id="IPR007387">
    <property type="entry name" value="TRAP_DctQ"/>
</dbReference>
<keyword evidence="12" id="KW-1185">Reference proteome</keyword>
<accession>A0A934QQM9</accession>
<keyword evidence="5 9" id="KW-0812">Transmembrane</keyword>
<evidence type="ECO:0000256" key="8">
    <source>
        <dbReference type="ARBA" id="ARBA00038436"/>
    </source>
</evidence>
<evidence type="ECO:0000259" key="10">
    <source>
        <dbReference type="Pfam" id="PF04290"/>
    </source>
</evidence>
<dbReference type="GO" id="GO:0015740">
    <property type="term" value="P:C4-dicarboxylate transport"/>
    <property type="evidence" value="ECO:0007669"/>
    <property type="project" value="TreeGrafter"/>
</dbReference>
<feature type="transmembrane region" description="Helical" evidence="9">
    <location>
        <begin position="108"/>
        <end position="130"/>
    </location>
</feature>
<dbReference type="GO" id="GO:0005886">
    <property type="term" value="C:plasma membrane"/>
    <property type="evidence" value="ECO:0007669"/>
    <property type="project" value="UniProtKB-SubCell"/>
</dbReference>
<proteinExistence type="inferred from homology"/>
<gene>
    <name evidence="11" type="ORF">JHE00_06285</name>
</gene>
<dbReference type="Pfam" id="PF04290">
    <property type="entry name" value="DctQ"/>
    <property type="match status" value="1"/>
</dbReference>
<dbReference type="PANTHER" id="PTHR35011">
    <property type="entry name" value="2,3-DIKETO-L-GULONATE TRAP TRANSPORTER SMALL PERMEASE PROTEIN YIAM"/>
    <property type="match status" value="1"/>
</dbReference>
<name>A0A934QQM9_9PSEU</name>
<feature type="transmembrane region" description="Helical" evidence="9">
    <location>
        <begin position="63"/>
        <end position="87"/>
    </location>
</feature>
<evidence type="ECO:0000256" key="2">
    <source>
        <dbReference type="ARBA" id="ARBA00022448"/>
    </source>
</evidence>
<comment type="similarity">
    <text evidence="8">Belongs to the TRAP transporter small permease family.</text>
</comment>
<evidence type="ECO:0000256" key="1">
    <source>
        <dbReference type="ARBA" id="ARBA00004429"/>
    </source>
</evidence>
<evidence type="ECO:0000256" key="4">
    <source>
        <dbReference type="ARBA" id="ARBA00022519"/>
    </source>
</evidence>
<feature type="transmembrane region" description="Helical" evidence="9">
    <location>
        <begin position="29"/>
        <end position="51"/>
    </location>
</feature>
<keyword evidence="3" id="KW-1003">Cell membrane</keyword>
<evidence type="ECO:0000256" key="7">
    <source>
        <dbReference type="ARBA" id="ARBA00023136"/>
    </source>
</evidence>
<dbReference type="Proteomes" id="UP000635245">
    <property type="component" value="Unassembled WGS sequence"/>
</dbReference>
<comment type="caution">
    <text evidence="11">The sequence shown here is derived from an EMBL/GenBank/DDBJ whole genome shotgun (WGS) entry which is preliminary data.</text>
</comment>
<evidence type="ECO:0000313" key="12">
    <source>
        <dbReference type="Proteomes" id="UP000635245"/>
    </source>
</evidence>
<keyword evidence="2" id="KW-0813">Transport</keyword>
<dbReference type="InterPro" id="IPR055348">
    <property type="entry name" value="DctQ"/>
</dbReference>
<dbReference type="GO" id="GO:0022857">
    <property type="term" value="F:transmembrane transporter activity"/>
    <property type="evidence" value="ECO:0007669"/>
    <property type="project" value="TreeGrafter"/>
</dbReference>
<keyword evidence="4" id="KW-0997">Cell inner membrane</keyword>
<dbReference type="RefSeq" id="WP_200315595.1">
    <property type="nucleotide sequence ID" value="NZ_JAENJH010000001.1"/>
</dbReference>
<evidence type="ECO:0000256" key="9">
    <source>
        <dbReference type="SAM" id="Phobius"/>
    </source>
</evidence>
<reference evidence="11" key="1">
    <citation type="submission" date="2020-12" db="EMBL/GenBank/DDBJ databases">
        <title>Prauserella sp. ASG 168, a novel actinomycete isolated from cave rock.</title>
        <authorList>
            <person name="Suriyachadkun C."/>
        </authorList>
    </citation>
    <scope>NUCLEOTIDE SEQUENCE</scope>
    <source>
        <strain evidence="11">ASG 168</strain>
    </source>
</reference>
<comment type="subcellular location">
    <subcellularLocation>
        <location evidence="1">Cell inner membrane</location>
        <topology evidence="1">Multi-pass membrane protein</topology>
    </subcellularLocation>
</comment>
<evidence type="ECO:0000313" key="11">
    <source>
        <dbReference type="EMBL" id="MBK1783934.1"/>
    </source>
</evidence>
<evidence type="ECO:0000256" key="6">
    <source>
        <dbReference type="ARBA" id="ARBA00022989"/>
    </source>
</evidence>
<evidence type="ECO:0000256" key="5">
    <source>
        <dbReference type="ARBA" id="ARBA00022692"/>
    </source>
</evidence>
<keyword evidence="6 9" id="KW-1133">Transmembrane helix</keyword>
<feature type="domain" description="Tripartite ATP-independent periplasmic transporters DctQ component" evidence="10">
    <location>
        <begin position="45"/>
        <end position="179"/>
    </location>
</feature>
<keyword evidence="7 9" id="KW-0472">Membrane</keyword>
<dbReference type="AlphaFoldDB" id="A0A934QQM9"/>
<protein>
    <submittedName>
        <fullName evidence="11">TRAP transporter small permease</fullName>
    </submittedName>
</protein>
<feature type="transmembrane region" description="Helical" evidence="9">
    <location>
        <begin position="155"/>
        <end position="174"/>
    </location>
</feature>
<dbReference type="PANTHER" id="PTHR35011:SF10">
    <property type="entry name" value="TRAP TRANSPORTER SMALL PERMEASE PROTEIN"/>
    <property type="match status" value="1"/>
</dbReference>
<sequence>MTTTDAGTPAEPETVAGQRKTLPERVVSAVERVGLTIAAGALLTMTVLMVVETAMRYFVGSPLGWSFGFIQDYLLPGYFFLALAYTVRSGAHVTIDVVYQRCPAGVRTAMTVIARVLMLGFSALLLWAGLLTTHEAWSAHDIPPPGGSEFSIPTWTWHVLVPIGAVLLTARLLVDLVTRREPDRTDETGEIA</sequence>
<organism evidence="11 12">
    <name type="scientific">Prauserella cavernicola</name>
    <dbReference type="NCBI Taxonomy" id="2800127"/>
    <lineage>
        <taxon>Bacteria</taxon>
        <taxon>Bacillati</taxon>
        <taxon>Actinomycetota</taxon>
        <taxon>Actinomycetes</taxon>
        <taxon>Pseudonocardiales</taxon>
        <taxon>Pseudonocardiaceae</taxon>
        <taxon>Prauserella</taxon>
    </lineage>
</organism>
<dbReference type="EMBL" id="JAENJH010000001">
    <property type="protein sequence ID" value="MBK1783934.1"/>
    <property type="molecule type" value="Genomic_DNA"/>
</dbReference>